<evidence type="ECO:0000313" key="2">
    <source>
        <dbReference type="Proteomes" id="UP000676336"/>
    </source>
</evidence>
<feature type="non-terminal residue" evidence="1">
    <location>
        <position position="1"/>
    </location>
</feature>
<gene>
    <name evidence="1" type="ORF">SMN809_LOCUS31141</name>
</gene>
<dbReference type="Proteomes" id="UP000676336">
    <property type="component" value="Unassembled WGS sequence"/>
</dbReference>
<evidence type="ECO:0000313" key="1">
    <source>
        <dbReference type="EMBL" id="CAF4416368.1"/>
    </source>
</evidence>
<reference evidence="1" key="1">
    <citation type="submission" date="2021-02" db="EMBL/GenBank/DDBJ databases">
        <authorList>
            <person name="Nowell W R."/>
        </authorList>
    </citation>
    <scope>NUCLEOTIDE SEQUENCE</scope>
</reference>
<organism evidence="1 2">
    <name type="scientific">Rotaria magnacalcarata</name>
    <dbReference type="NCBI Taxonomy" id="392030"/>
    <lineage>
        <taxon>Eukaryota</taxon>
        <taxon>Metazoa</taxon>
        <taxon>Spiralia</taxon>
        <taxon>Gnathifera</taxon>
        <taxon>Rotifera</taxon>
        <taxon>Eurotatoria</taxon>
        <taxon>Bdelloidea</taxon>
        <taxon>Philodinida</taxon>
        <taxon>Philodinidae</taxon>
        <taxon>Rotaria</taxon>
    </lineage>
</organism>
<dbReference type="EMBL" id="CAJOBI010061236">
    <property type="protein sequence ID" value="CAF4416368.1"/>
    <property type="molecule type" value="Genomic_DNA"/>
</dbReference>
<proteinExistence type="predicted"/>
<name>A0A8S2VZN9_9BILA</name>
<accession>A0A8S2VZN9</accession>
<protein>
    <submittedName>
        <fullName evidence="1">Uncharacterized protein</fullName>
    </submittedName>
</protein>
<comment type="caution">
    <text evidence="1">The sequence shown here is derived from an EMBL/GenBank/DDBJ whole genome shotgun (WGS) entry which is preliminary data.</text>
</comment>
<sequence length="81" mass="8792">ASWPIPDQFRHDAVQSVRLLVIAASESSYTAQAFVFNTESDASLSSLIIVANKINSPADPNSPVAIRYVAINTNADIKQQF</sequence>
<dbReference type="AlphaFoldDB" id="A0A8S2VZN9"/>
<feature type="non-terminal residue" evidence="1">
    <location>
        <position position="81"/>
    </location>
</feature>